<organism evidence="2 3">
    <name type="scientific">Monilinia fructigena</name>
    <dbReference type="NCBI Taxonomy" id="38457"/>
    <lineage>
        <taxon>Eukaryota</taxon>
        <taxon>Fungi</taxon>
        <taxon>Dikarya</taxon>
        <taxon>Ascomycota</taxon>
        <taxon>Pezizomycotina</taxon>
        <taxon>Leotiomycetes</taxon>
        <taxon>Helotiales</taxon>
        <taxon>Sclerotiniaceae</taxon>
        <taxon>Monilinia</taxon>
    </lineage>
</organism>
<dbReference type="Proteomes" id="UP000249056">
    <property type="component" value="Unassembled WGS sequence"/>
</dbReference>
<protein>
    <submittedName>
        <fullName evidence="2">Uncharacterized protein</fullName>
    </submittedName>
</protein>
<comment type="caution">
    <text evidence="2">The sequence shown here is derived from an EMBL/GenBank/DDBJ whole genome shotgun (WGS) entry which is preliminary data.</text>
</comment>
<keyword evidence="3" id="KW-1185">Reference proteome</keyword>
<proteinExistence type="predicted"/>
<feature type="region of interest" description="Disordered" evidence="1">
    <location>
        <begin position="1"/>
        <end position="22"/>
    </location>
</feature>
<feature type="compositionally biased region" description="Polar residues" evidence="1">
    <location>
        <begin position="1"/>
        <end position="20"/>
    </location>
</feature>
<name>A0A395IR79_9HELO</name>
<dbReference type="EMBL" id="QKRW01000028">
    <property type="protein sequence ID" value="RAL61903.1"/>
    <property type="molecule type" value="Genomic_DNA"/>
</dbReference>
<reference evidence="2 3" key="1">
    <citation type="submission" date="2018-06" db="EMBL/GenBank/DDBJ databases">
        <title>Genome Sequence of the Brown Rot Fungal Pathogen Monilinia fructigena.</title>
        <authorList>
            <person name="Landi L."/>
            <person name="De Miccolis Angelini R.M."/>
            <person name="Pollastro S."/>
            <person name="Abate D."/>
            <person name="Faretra F."/>
            <person name="Romanazzi G."/>
        </authorList>
    </citation>
    <scope>NUCLEOTIDE SEQUENCE [LARGE SCALE GENOMIC DNA]</scope>
    <source>
        <strain evidence="2 3">Mfrg269</strain>
    </source>
</reference>
<gene>
    <name evidence="2" type="ORF">DID88_002966</name>
</gene>
<evidence type="ECO:0000313" key="2">
    <source>
        <dbReference type="EMBL" id="RAL61903.1"/>
    </source>
</evidence>
<sequence>MSSNLSKTSGRPSMRESNNAAIPMTTAMAKCMAGKTAKMEEDGDAKLLKPVASNPDDFASLILEADQRIKQQPDSTEQYVKLLNHFVSPSAISNPGKVAYLQEKSSLALLIKDHYGTTDAVHTILYRWMLPINAWPRNWTPKK</sequence>
<accession>A0A395IR79</accession>
<evidence type="ECO:0000256" key="1">
    <source>
        <dbReference type="SAM" id="MobiDB-lite"/>
    </source>
</evidence>
<dbReference type="AlphaFoldDB" id="A0A395IR79"/>
<evidence type="ECO:0000313" key="3">
    <source>
        <dbReference type="Proteomes" id="UP000249056"/>
    </source>
</evidence>